<dbReference type="Pfam" id="PF00550">
    <property type="entry name" value="PP-binding"/>
    <property type="match status" value="1"/>
</dbReference>
<dbReference type="EMBL" id="BATL01000062">
    <property type="protein sequence ID" value="GAD77111.1"/>
    <property type="molecule type" value="Genomic_DNA"/>
</dbReference>
<comment type="caution">
    <text evidence="5">The sequence shown here is derived from an EMBL/GenBank/DDBJ whole genome shotgun (WGS) entry which is preliminary data.</text>
</comment>
<dbReference type="InterPro" id="IPR000873">
    <property type="entry name" value="AMP-dep_synth/lig_dom"/>
</dbReference>
<dbReference type="NCBIfam" id="TIGR01733">
    <property type="entry name" value="AA-adenyl-dom"/>
    <property type="match status" value="1"/>
</dbReference>
<dbReference type="PROSITE" id="PS50075">
    <property type="entry name" value="CARRIER"/>
    <property type="match status" value="1"/>
</dbReference>
<keyword evidence="2" id="KW-0596">Phosphopantetheine</keyword>
<dbReference type="Proteomes" id="UP000016567">
    <property type="component" value="Unassembled WGS sequence"/>
</dbReference>
<keyword evidence="6" id="KW-1185">Reference proteome</keyword>
<dbReference type="PROSITE" id="PS00012">
    <property type="entry name" value="PHOSPHOPANTETHEINE"/>
    <property type="match status" value="1"/>
</dbReference>
<dbReference type="GO" id="GO:0005737">
    <property type="term" value="C:cytoplasm"/>
    <property type="evidence" value="ECO:0007669"/>
    <property type="project" value="TreeGrafter"/>
</dbReference>
<evidence type="ECO:0000256" key="1">
    <source>
        <dbReference type="ARBA" id="ARBA00001957"/>
    </source>
</evidence>
<proteinExistence type="predicted"/>
<dbReference type="SUPFAM" id="SSF56801">
    <property type="entry name" value="Acetyl-CoA synthetase-like"/>
    <property type="match status" value="1"/>
</dbReference>
<dbReference type="InterPro" id="IPR009081">
    <property type="entry name" value="PP-bd_ACP"/>
</dbReference>
<dbReference type="AlphaFoldDB" id="U3AAY2"/>
<dbReference type="eggNOG" id="COG1020">
    <property type="taxonomic scope" value="Bacteria"/>
</dbReference>
<dbReference type="SUPFAM" id="SSF53335">
    <property type="entry name" value="S-adenosyl-L-methionine-dependent methyltransferases"/>
    <property type="match status" value="1"/>
</dbReference>
<dbReference type="RefSeq" id="WP_021710854.1">
    <property type="nucleotide sequence ID" value="NZ_BAOB01000500.1"/>
</dbReference>
<dbReference type="Pfam" id="PF08242">
    <property type="entry name" value="Methyltransf_12"/>
    <property type="match status" value="1"/>
</dbReference>
<dbReference type="Gene3D" id="1.10.1200.10">
    <property type="entry name" value="ACP-like"/>
    <property type="match status" value="1"/>
</dbReference>
<dbReference type="PANTHER" id="PTHR45527">
    <property type="entry name" value="NONRIBOSOMAL PEPTIDE SYNTHETASE"/>
    <property type="match status" value="1"/>
</dbReference>
<dbReference type="InterPro" id="IPR006162">
    <property type="entry name" value="Ppantetheine_attach_site"/>
</dbReference>
<dbReference type="GO" id="GO:0031177">
    <property type="term" value="F:phosphopantetheine binding"/>
    <property type="evidence" value="ECO:0007669"/>
    <property type="project" value="TreeGrafter"/>
</dbReference>
<dbReference type="FunFam" id="1.10.1200.10:FF:000005">
    <property type="entry name" value="Nonribosomal peptide synthetase 1"/>
    <property type="match status" value="1"/>
</dbReference>
<keyword evidence="3" id="KW-0597">Phosphoprotein</keyword>
<comment type="cofactor">
    <cofactor evidence="1">
        <name>pantetheine 4'-phosphate</name>
        <dbReference type="ChEBI" id="CHEBI:47942"/>
    </cofactor>
</comment>
<evidence type="ECO:0000256" key="2">
    <source>
        <dbReference type="ARBA" id="ARBA00022450"/>
    </source>
</evidence>
<dbReference type="GO" id="GO:0044550">
    <property type="term" value="P:secondary metabolite biosynthetic process"/>
    <property type="evidence" value="ECO:0007669"/>
    <property type="project" value="TreeGrafter"/>
</dbReference>
<dbReference type="OrthoDB" id="5817163at2"/>
<dbReference type="PANTHER" id="PTHR45527:SF1">
    <property type="entry name" value="FATTY ACID SYNTHASE"/>
    <property type="match status" value="1"/>
</dbReference>
<dbReference type="Gene3D" id="3.30.300.30">
    <property type="match status" value="2"/>
</dbReference>
<sequence>MPTSSLKTTHREAFLEEACVENDLWTVYDQFANQVALTPEAVAIRFENRSMTYSQLAQRVNTIALALARAGVVRNSLVAVHLERNIDMVACTLATLKLGAGFVPLDPTLPDERKQYIINHAQPVVCISETIIQTATNEPLTVNSEDLVSQRYVKPSEIDAYADSEASFQSERGEIAYVIYTSGSTGQPKGVAVSHASLQYFFHSFSQVLELGAQDTFVALTTFGFDISLLELLLPLTIGGTCHLVSSSVAKQPEMLRALLDEVRPTVLQATPSTFDMLLDEGWLPSPETNIVCGGEAWSPELFYKLTQAANVWNAYGPTEATIWTSLTRIDKQRDLSACSSLPISKYFPGATLVVLNNQMQPVSVGEVGELYIGGPGLALGYYRNNELTEEKFAPLSIDGKPEARFYRSGDVVRVLNQDEFHYVGRTDHQLKLRGHRMEAGDIEHHLLVHPLVDRCVVGLHDNEGQKYLVAWYTDKNPAGEIESDHTVQDWGDIYDHAYRESEQASLDFDTSGWNSIYTEQPIPEPEMRRWVDRTVTRIEALAPKKALEIGCGTGLIMYPLLEKNVDYTGIDLSASAVERHQQHINAKHLTNCRVIQSSADQISDLPHEESHGFDTIIINSVAQYFPQKTYLDNVLRDCLVKVEQGQVFIGDVIDLRLQDAYYSSVILSKNSQRARASVMREVALKKQWENELHIDPEYFLNFAHQHSQITGVALMPKLLDDSNELCRYRYDVVLYVGSECRSLPDNDSIQWSAEFDIKQCLERGEDTIVVHGYPRKNILSDYEFLINASQEETQSHHVLSATELEAIARQYGYQLQAYLDLGSAEQAFKMALCFTRSISKPYAVASQTTAKVTTNSPYSMAKTSMITEEELRSYSRDVLPAYMVPDVFMHMTQFPLTANGKIDRNSLPAPTFHRHTILQDDTESGLKGDIESKLASIWQKILSLSSEISRYDHFFKLGGHSLGAIRVASEIKKTFGVSLQVCDLLQANTLEQQAELIEAKR</sequence>
<dbReference type="STRING" id="1219077.VAZ01S_062_00140"/>
<feature type="domain" description="Carrier" evidence="4">
    <location>
        <begin position="926"/>
        <end position="1002"/>
    </location>
</feature>
<evidence type="ECO:0000313" key="6">
    <source>
        <dbReference type="Proteomes" id="UP000016567"/>
    </source>
</evidence>
<dbReference type="InterPro" id="IPR042099">
    <property type="entry name" value="ANL_N_sf"/>
</dbReference>
<accession>U3AAY2</accession>
<dbReference type="InterPro" id="IPR010071">
    <property type="entry name" value="AA_adenyl_dom"/>
</dbReference>
<dbReference type="InterPro" id="IPR013217">
    <property type="entry name" value="Methyltransf_12"/>
</dbReference>
<dbReference type="Pfam" id="PF00501">
    <property type="entry name" value="AMP-binding"/>
    <property type="match status" value="1"/>
</dbReference>
<evidence type="ECO:0000259" key="4">
    <source>
        <dbReference type="PROSITE" id="PS50075"/>
    </source>
</evidence>
<dbReference type="InterPro" id="IPR045851">
    <property type="entry name" value="AMP-bd_C_sf"/>
</dbReference>
<dbReference type="InterPro" id="IPR036736">
    <property type="entry name" value="ACP-like_sf"/>
</dbReference>
<dbReference type="InterPro" id="IPR029063">
    <property type="entry name" value="SAM-dependent_MTases_sf"/>
</dbReference>
<dbReference type="InterPro" id="IPR020845">
    <property type="entry name" value="AMP-binding_CS"/>
</dbReference>
<organism evidence="5 6">
    <name type="scientific">Vibrio azureus NBRC 104587</name>
    <dbReference type="NCBI Taxonomy" id="1219077"/>
    <lineage>
        <taxon>Bacteria</taxon>
        <taxon>Pseudomonadati</taxon>
        <taxon>Pseudomonadota</taxon>
        <taxon>Gammaproteobacteria</taxon>
        <taxon>Vibrionales</taxon>
        <taxon>Vibrionaceae</taxon>
        <taxon>Vibrio</taxon>
    </lineage>
</organism>
<dbReference type="Gene3D" id="3.40.50.12780">
    <property type="entry name" value="N-terminal domain of ligase-like"/>
    <property type="match status" value="1"/>
</dbReference>
<dbReference type="GO" id="GO:0043041">
    <property type="term" value="P:amino acid activation for nonribosomal peptide biosynthetic process"/>
    <property type="evidence" value="ECO:0007669"/>
    <property type="project" value="TreeGrafter"/>
</dbReference>
<dbReference type="CDD" id="cd02440">
    <property type="entry name" value="AdoMet_MTases"/>
    <property type="match status" value="1"/>
</dbReference>
<dbReference type="PROSITE" id="PS00455">
    <property type="entry name" value="AMP_BINDING"/>
    <property type="match status" value="1"/>
</dbReference>
<protein>
    <recommendedName>
        <fullName evidence="4">Carrier domain-containing protein</fullName>
    </recommendedName>
</protein>
<gene>
    <name evidence="5" type="ORF">VAZ01S_062_00140</name>
</gene>
<evidence type="ECO:0000256" key="3">
    <source>
        <dbReference type="ARBA" id="ARBA00022553"/>
    </source>
</evidence>
<dbReference type="Gene3D" id="3.40.50.150">
    <property type="entry name" value="Vaccinia Virus protein VP39"/>
    <property type="match status" value="1"/>
</dbReference>
<dbReference type="SUPFAM" id="SSF47336">
    <property type="entry name" value="ACP-like"/>
    <property type="match status" value="1"/>
</dbReference>
<name>U3AAY2_9VIBR</name>
<evidence type="ECO:0000313" key="5">
    <source>
        <dbReference type="EMBL" id="GAD77111.1"/>
    </source>
</evidence>
<reference evidence="5 6" key="1">
    <citation type="submission" date="2013-09" db="EMBL/GenBank/DDBJ databases">
        <title>Whole genome shotgun sequence of Vibrio azureus NBRC 104587.</title>
        <authorList>
            <person name="Isaki S."/>
            <person name="Hosoyama A."/>
            <person name="Numata M."/>
            <person name="Hashimoto M."/>
            <person name="Hosoyama Y."/>
            <person name="Tsuchikane K."/>
            <person name="Noguchi M."/>
            <person name="Hirakata S."/>
            <person name="Ichikawa N."/>
            <person name="Ohji S."/>
            <person name="Yamazoe A."/>
            <person name="Fujita N."/>
        </authorList>
    </citation>
    <scope>NUCLEOTIDE SEQUENCE [LARGE SCALE GENOMIC DNA]</scope>
    <source>
        <strain evidence="5 6">NBRC 104587</strain>
    </source>
</reference>